<feature type="transmembrane region" description="Helical" evidence="1">
    <location>
        <begin position="52"/>
        <end position="70"/>
    </location>
</feature>
<dbReference type="AlphaFoldDB" id="A0A438AKE1"/>
<protein>
    <submittedName>
        <fullName evidence="2">DUF2244 domain-containing protein</fullName>
    </submittedName>
</protein>
<organism evidence="2 3">
    <name type="scientific">Mesobaculum littorinae</name>
    <dbReference type="NCBI Taxonomy" id="2486419"/>
    <lineage>
        <taxon>Bacteria</taxon>
        <taxon>Pseudomonadati</taxon>
        <taxon>Pseudomonadota</taxon>
        <taxon>Alphaproteobacteria</taxon>
        <taxon>Rhodobacterales</taxon>
        <taxon>Roseobacteraceae</taxon>
        <taxon>Mesobaculum</taxon>
    </lineage>
</organism>
<dbReference type="EMBL" id="RQXX01000002">
    <property type="protein sequence ID" value="RVV99085.1"/>
    <property type="molecule type" value="Genomic_DNA"/>
</dbReference>
<evidence type="ECO:0000313" key="3">
    <source>
        <dbReference type="Proteomes" id="UP000285908"/>
    </source>
</evidence>
<evidence type="ECO:0000256" key="1">
    <source>
        <dbReference type="SAM" id="Phobius"/>
    </source>
</evidence>
<keyword evidence="3" id="KW-1185">Reference proteome</keyword>
<reference evidence="2 3" key="1">
    <citation type="submission" date="2018-11" db="EMBL/GenBank/DDBJ databases">
        <title>Mesobaculum littorinae gen. nov., sp. nov., isolated from Littorina scabra that represents a novel genus of the order Rhodobacteraceae.</title>
        <authorList>
            <person name="Li F."/>
        </authorList>
    </citation>
    <scope>NUCLEOTIDE SEQUENCE [LARGE SCALE GENOMIC DNA]</scope>
    <source>
        <strain evidence="2 3">M0103</strain>
    </source>
</reference>
<feature type="transmembrane region" description="Helical" evidence="1">
    <location>
        <begin position="76"/>
        <end position="95"/>
    </location>
</feature>
<proteinExistence type="predicted"/>
<gene>
    <name evidence="2" type="ORF">EKE94_07460</name>
</gene>
<keyword evidence="1" id="KW-1133">Transmembrane helix</keyword>
<accession>A0A438AKE1</accession>
<dbReference type="Pfam" id="PF10003">
    <property type="entry name" value="DUF2244"/>
    <property type="match status" value="1"/>
</dbReference>
<dbReference type="Proteomes" id="UP000285908">
    <property type="component" value="Unassembled WGS sequence"/>
</dbReference>
<keyword evidence="1" id="KW-0472">Membrane</keyword>
<comment type="caution">
    <text evidence="2">The sequence shown here is derived from an EMBL/GenBank/DDBJ whole genome shotgun (WGS) entry which is preliminary data.</text>
</comment>
<dbReference type="OrthoDB" id="9808190at2"/>
<name>A0A438AKE1_9RHOB</name>
<evidence type="ECO:0000313" key="2">
    <source>
        <dbReference type="EMBL" id="RVV99085.1"/>
    </source>
</evidence>
<dbReference type="InterPro" id="IPR019253">
    <property type="entry name" value="DUF2244_TM"/>
</dbReference>
<keyword evidence="1" id="KW-0812">Transmembrane</keyword>
<sequence length="187" mass="20886">MHEGAPAQAGAPLHDGDAGGRPANDHVRFDHAAGRPAARALLWPHRSMPPEGFAWTIGIAASLIAVPLLAFVGTMAMWGLLPFVVLAIWGLWYFLRRNYRDGTLQEELVLWSDRIELRRSDPSGRLREWHANPHWVRVEIYESGGPVENYVTLRGGGREVELGAFLSSDERKGLHEELTGRLARLPR</sequence>